<dbReference type="PROSITE" id="PS50846">
    <property type="entry name" value="HMA_2"/>
    <property type="match status" value="1"/>
</dbReference>
<comment type="caution">
    <text evidence="2">The sequence shown here is derived from an EMBL/GenBank/DDBJ whole genome shotgun (WGS) entry which is preliminary data.</text>
</comment>
<dbReference type="Proteomes" id="UP001149142">
    <property type="component" value="Unassembled WGS sequence"/>
</dbReference>
<keyword evidence="3" id="KW-1185">Reference proteome</keyword>
<dbReference type="EMBL" id="JAPFGC010000002">
    <property type="protein sequence ID" value="MDA0177707.1"/>
    <property type="molecule type" value="Genomic_DNA"/>
</dbReference>
<evidence type="ECO:0000313" key="2">
    <source>
        <dbReference type="EMBL" id="MDA0177707.1"/>
    </source>
</evidence>
<evidence type="ECO:0000313" key="3">
    <source>
        <dbReference type="Proteomes" id="UP001149142"/>
    </source>
</evidence>
<sequence>MKSLKTIVTVFTIMLFAFSCKKETQPEVVTSPNSEVSTATEVAKLDTNATYAKAEFTIEGMTCAMGCAKTIEKKMAKMEGVKSAKVDFDKKLAMVEYDEAKVNTTSLENTVTSVADQYKVTDMKTVENFSSDKKECTAKCKSDCTKKDCSDCAAKKAACKEKCANKTEAEKMACAKDCKKACCAKVEKA</sequence>
<proteinExistence type="predicted"/>
<dbReference type="Pfam" id="PF00403">
    <property type="entry name" value="HMA"/>
    <property type="match status" value="1"/>
</dbReference>
<feature type="domain" description="HMA" evidence="1">
    <location>
        <begin position="52"/>
        <end position="119"/>
    </location>
</feature>
<dbReference type="CDD" id="cd00371">
    <property type="entry name" value="HMA"/>
    <property type="match status" value="1"/>
</dbReference>
<organism evidence="2 3">
    <name type="scientific">Mesoflavibacter profundi</name>
    <dbReference type="NCBI Taxonomy" id="2708110"/>
    <lineage>
        <taxon>Bacteria</taxon>
        <taxon>Pseudomonadati</taxon>
        <taxon>Bacteroidota</taxon>
        <taxon>Flavobacteriia</taxon>
        <taxon>Flavobacteriales</taxon>
        <taxon>Flavobacteriaceae</taxon>
        <taxon>Mesoflavibacter</taxon>
    </lineage>
</organism>
<evidence type="ECO:0000259" key="1">
    <source>
        <dbReference type="PROSITE" id="PS50846"/>
    </source>
</evidence>
<name>A0ABT4S0Y5_9FLAO</name>
<protein>
    <submittedName>
        <fullName evidence="2">Cation transporter</fullName>
    </submittedName>
</protein>
<dbReference type="PROSITE" id="PS51257">
    <property type="entry name" value="PROKAR_LIPOPROTEIN"/>
    <property type="match status" value="1"/>
</dbReference>
<dbReference type="Gene3D" id="3.30.70.100">
    <property type="match status" value="1"/>
</dbReference>
<dbReference type="SUPFAM" id="SSF55008">
    <property type="entry name" value="HMA, heavy metal-associated domain"/>
    <property type="match status" value="1"/>
</dbReference>
<reference evidence="2" key="1">
    <citation type="submission" date="2022-11" db="EMBL/GenBank/DDBJ databases">
        <title>Refractory cell wall polysaccharides provide important carbon source for microbial heterotrophs in the hadal ocean.</title>
        <authorList>
            <person name="Zhu X."/>
        </authorList>
    </citation>
    <scope>NUCLEOTIDE SEQUENCE</scope>
    <source>
        <strain evidence="2">MTRN7</strain>
    </source>
</reference>
<dbReference type="RefSeq" id="WP_106686729.1">
    <property type="nucleotide sequence ID" value="NZ_CAXQEU010000058.1"/>
</dbReference>
<dbReference type="InterPro" id="IPR006121">
    <property type="entry name" value="HMA_dom"/>
</dbReference>
<dbReference type="InterPro" id="IPR036163">
    <property type="entry name" value="HMA_dom_sf"/>
</dbReference>
<gene>
    <name evidence="2" type="ORF">OOZ35_09415</name>
</gene>
<accession>A0ABT4S0Y5</accession>